<dbReference type="PANTHER" id="PTHR33063">
    <property type="entry name" value="OS02G0583500 PROTEIN"/>
    <property type="match status" value="1"/>
</dbReference>
<evidence type="ECO:0000313" key="3">
    <source>
        <dbReference type="EnsemblPlants" id="KQK89630"/>
    </source>
</evidence>
<feature type="region of interest" description="Disordered" evidence="2">
    <location>
        <begin position="67"/>
        <end position="95"/>
    </location>
</feature>
<dbReference type="eggNOG" id="ENOG502R3XK">
    <property type="taxonomic scope" value="Eukaryota"/>
</dbReference>
<evidence type="ECO:0008006" key="5">
    <source>
        <dbReference type="Google" id="ProtNLM"/>
    </source>
</evidence>
<feature type="compositionally biased region" description="Basic residues" evidence="2">
    <location>
        <begin position="1"/>
        <end position="15"/>
    </location>
</feature>
<evidence type="ECO:0000256" key="1">
    <source>
        <dbReference type="SAM" id="Coils"/>
    </source>
</evidence>
<dbReference type="Pfam" id="PF03004">
    <property type="entry name" value="Transposase_24"/>
    <property type="match status" value="1"/>
</dbReference>
<proteinExistence type="predicted"/>
<protein>
    <recommendedName>
        <fullName evidence="5">Transposase, Ptta/En/Spm, plant</fullName>
    </recommendedName>
</protein>
<dbReference type="FunCoup" id="K4AIY0">
    <property type="interactions" value="1"/>
</dbReference>
<dbReference type="PANTHER" id="PTHR33063:SF17">
    <property type="entry name" value="OS06G0271400 PROTEIN"/>
    <property type="match status" value="1"/>
</dbReference>
<dbReference type="InterPro" id="IPR004252">
    <property type="entry name" value="Probable_transposase_24"/>
</dbReference>
<dbReference type="EMBL" id="AGNK02005776">
    <property type="status" value="NOT_ANNOTATED_CDS"/>
    <property type="molecule type" value="Genomic_DNA"/>
</dbReference>
<sequence>MSPKKRGKKPAKRTRPGNQFADPPLTDYELQRMRTFLHNNAKMRQLGLPVLATLFVNTRIYPKIQQQNKAENSGLEYNGEDEPNSDGHLSDDGLEPETELGCTLASLSYKKKKTTTEVTERGVQKAQPEMQPGVCTRSQKNRAADATAVTNQAEICNQATKEGEQNGCLTGDEHIQTELNLSEVAIMNDVNENGEIEGANVSEDDPFDEEVWVRGPNIGRELDSMTRSRKGKLPLVIEPGKKRPNSVMIAAKFATECNIAVRNHVPIFPHWKEYKKHPKIINIDRVAKFHTNVKAAPMKKAYVAMMKKAIRQQRYNLKKRYFDALPLHLVPKTSPVTSMTDEQWDKLVEHLKNEQKMKNRENRSKVQFHQTTGSCSYEIQIVKLADKYKNEPPNALELFKEMHYSKKKGFAPTVQSLIVEMEEKLNEPVDDGLEPKDVTDVVYEALVQKTKKNKFLVNVGLRSKGTCVSERDLEEELVVEKQTSSDLRGVIKTQQQQMEEMMKKFEESETTRVKQEEELKKRQADTDALIRTLMSMVPGCQAKW</sequence>
<feature type="coiled-coil region" evidence="1">
    <location>
        <begin position="491"/>
        <end position="518"/>
    </location>
</feature>
<dbReference type="HOGENOM" id="CLU_026612_1_1_1"/>
<dbReference type="InParanoid" id="K4AIY0"/>
<feature type="region of interest" description="Disordered" evidence="2">
    <location>
        <begin position="1"/>
        <end position="26"/>
    </location>
</feature>
<reference evidence="4" key="1">
    <citation type="journal article" date="2012" name="Nat. Biotechnol.">
        <title>Reference genome sequence of the model plant Setaria.</title>
        <authorList>
            <person name="Bennetzen J.L."/>
            <person name="Schmutz J."/>
            <person name="Wang H."/>
            <person name="Percifield R."/>
            <person name="Hawkins J."/>
            <person name="Pontaroli A.C."/>
            <person name="Estep M."/>
            <person name="Feng L."/>
            <person name="Vaughn J.N."/>
            <person name="Grimwood J."/>
            <person name="Jenkins J."/>
            <person name="Barry K."/>
            <person name="Lindquist E."/>
            <person name="Hellsten U."/>
            <person name="Deshpande S."/>
            <person name="Wang X."/>
            <person name="Wu X."/>
            <person name="Mitros T."/>
            <person name="Triplett J."/>
            <person name="Yang X."/>
            <person name="Ye C.Y."/>
            <person name="Mauro-Herrera M."/>
            <person name="Wang L."/>
            <person name="Li P."/>
            <person name="Sharma M."/>
            <person name="Sharma R."/>
            <person name="Ronald P.C."/>
            <person name="Panaud O."/>
            <person name="Kellogg E.A."/>
            <person name="Brutnell T.P."/>
            <person name="Doust A.N."/>
            <person name="Tuskan G.A."/>
            <person name="Rokhsar D."/>
            <person name="Devos K.M."/>
        </authorList>
    </citation>
    <scope>NUCLEOTIDE SEQUENCE [LARGE SCALE GENOMIC DNA]</scope>
    <source>
        <strain evidence="4">cv. Yugu1</strain>
    </source>
</reference>
<accession>K4AIY0</accession>
<reference evidence="3" key="2">
    <citation type="submission" date="2018-08" db="UniProtKB">
        <authorList>
            <consortium name="EnsemblPlants"/>
        </authorList>
    </citation>
    <scope>IDENTIFICATION</scope>
    <source>
        <strain evidence="3">Yugu1</strain>
    </source>
</reference>
<organism evidence="3 4">
    <name type="scientific">Setaria italica</name>
    <name type="common">Foxtail millet</name>
    <name type="synonym">Panicum italicum</name>
    <dbReference type="NCBI Taxonomy" id="4555"/>
    <lineage>
        <taxon>Eukaryota</taxon>
        <taxon>Viridiplantae</taxon>
        <taxon>Streptophyta</taxon>
        <taxon>Embryophyta</taxon>
        <taxon>Tracheophyta</taxon>
        <taxon>Spermatophyta</taxon>
        <taxon>Magnoliopsida</taxon>
        <taxon>Liliopsida</taxon>
        <taxon>Poales</taxon>
        <taxon>Poaceae</taxon>
        <taxon>PACMAD clade</taxon>
        <taxon>Panicoideae</taxon>
        <taxon>Panicodae</taxon>
        <taxon>Paniceae</taxon>
        <taxon>Cenchrinae</taxon>
        <taxon>Setaria</taxon>
    </lineage>
</organism>
<dbReference type="AlphaFoldDB" id="K4AIY0"/>
<evidence type="ECO:0000256" key="2">
    <source>
        <dbReference type="SAM" id="MobiDB-lite"/>
    </source>
</evidence>
<dbReference type="Gramene" id="KQK89630">
    <property type="protein sequence ID" value="KQK89630"/>
    <property type="gene ID" value="SETIT_038843mg"/>
</dbReference>
<dbReference type="Proteomes" id="UP000004995">
    <property type="component" value="Unassembled WGS sequence"/>
</dbReference>
<name>K4AIY0_SETIT</name>
<dbReference type="EnsemblPlants" id="KQK89630">
    <property type="protein sequence ID" value="KQK89630"/>
    <property type="gene ID" value="SETIT_038843mg"/>
</dbReference>
<keyword evidence="1" id="KW-0175">Coiled coil</keyword>
<evidence type="ECO:0000313" key="4">
    <source>
        <dbReference type="Proteomes" id="UP000004995"/>
    </source>
</evidence>
<keyword evidence="4" id="KW-1185">Reference proteome</keyword>